<protein>
    <submittedName>
        <fullName evidence="1">Uncharacterized protein</fullName>
    </submittedName>
</protein>
<evidence type="ECO:0000313" key="2">
    <source>
        <dbReference type="Proteomes" id="UP000437748"/>
    </source>
</evidence>
<gene>
    <name evidence="1" type="ORF">GCL60_08900</name>
</gene>
<accession>A0A6N6VTT3</accession>
<dbReference type="Proteomes" id="UP000437748">
    <property type="component" value="Unassembled WGS sequence"/>
</dbReference>
<dbReference type="EMBL" id="WFLM01000003">
    <property type="protein sequence ID" value="KAB8038966.1"/>
    <property type="molecule type" value="Genomic_DNA"/>
</dbReference>
<name>A0A6N6VTT3_9BACT</name>
<organism evidence="1 2">
    <name type="scientific">Silvanigrella paludirubra</name>
    <dbReference type="NCBI Taxonomy" id="2499159"/>
    <lineage>
        <taxon>Bacteria</taxon>
        <taxon>Pseudomonadati</taxon>
        <taxon>Bdellovibrionota</taxon>
        <taxon>Oligoflexia</taxon>
        <taxon>Silvanigrellales</taxon>
        <taxon>Silvanigrellaceae</taxon>
        <taxon>Silvanigrella</taxon>
    </lineage>
</organism>
<proteinExistence type="predicted"/>
<evidence type="ECO:0000313" key="1">
    <source>
        <dbReference type="EMBL" id="KAB8038966.1"/>
    </source>
</evidence>
<dbReference type="AlphaFoldDB" id="A0A6N6VTT3"/>
<reference evidence="1 2" key="1">
    <citation type="submission" date="2019-10" db="EMBL/GenBank/DDBJ databases">
        <title>New species of Slilvanegrellaceae.</title>
        <authorList>
            <person name="Pitt A."/>
            <person name="Hahn M.W."/>
        </authorList>
    </citation>
    <scope>NUCLEOTIDE SEQUENCE [LARGE SCALE GENOMIC DNA]</scope>
    <source>
        <strain evidence="1 2">SP-Ram-0.45-NSY-1</strain>
    </source>
</reference>
<sequence length="226" mass="25763">MEMSIISKFVFLFLFVNLNAFAQKIVLTNPVGKKIPEATLISLNRSIMSCGERTGLSVYSSIEIQAVLSISNMLTSEKTPLETNWDIFSPTINSNSTGSLNEKEFLNYPPDVQRIIFLCLTWDESFRLKLFNISNDALDDITNNVMKKKPWSVLPKKVSERIDAFSQLTIKDFVYLVLRANTFYTVRGGFNKNPTLWATSFSWRVPVTTSIQPKEKNDVEPKENDN</sequence>
<keyword evidence="2" id="KW-1185">Reference proteome</keyword>
<comment type="caution">
    <text evidence="1">The sequence shown here is derived from an EMBL/GenBank/DDBJ whole genome shotgun (WGS) entry which is preliminary data.</text>
</comment>